<evidence type="ECO:0000259" key="17">
    <source>
        <dbReference type="Pfam" id="PF01326"/>
    </source>
</evidence>
<evidence type="ECO:0000259" key="18">
    <source>
        <dbReference type="Pfam" id="PF02896"/>
    </source>
</evidence>
<evidence type="ECO:0000256" key="13">
    <source>
        <dbReference type="ARBA" id="ARBA00033470"/>
    </source>
</evidence>
<comment type="function">
    <text evidence="2 15">Catalyzes the phosphorylation of pyruvate to phosphoenolpyruvate.</text>
</comment>
<dbReference type="SUPFAM" id="SSF52009">
    <property type="entry name" value="Phosphohistidine domain"/>
    <property type="match status" value="1"/>
</dbReference>
<evidence type="ECO:0000256" key="10">
    <source>
        <dbReference type="ARBA" id="ARBA00022777"/>
    </source>
</evidence>
<keyword evidence="9 15" id="KW-0547">Nucleotide-binding</keyword>
<gene>
    <name evidence="19" type="ORF">A2175_02570</name>
</gene>
<evidence type="ECO:0000256" key="6">
    <source>
        <dbReference type="ARBA" id="ARBA00021623"/>
    </source>
</evidence>
<dbReference type="STRING" id="1801663.A2175_02570"/>
<evidence type="ECO:0000256" key="8">
    <source>
        <dbReference type="ARBA" id="ARBA00022723"/>
    </source>
</evidence>
<evidence type="ECO:0000256" key="4">
    <source>
        <dbReference type="ARBA" id="ARBA00007837"/>
    </source>
</evidence>
<dbReference type="Proteomes" id="UP000176755">
    <property type="component" value="Unassembled WGS sequence"/>
</dbReference>
<evidence type="ECO:0000256" key="1">
    <source>
        <dbReference type="ARBA" id="ARBA00001946"/>
    </source>
</evidence>
<dbReference type="NCBIfam" id="TIGR01418">
    <property type="entry name" value="PEP_synth"/>
    <property type="match status" value="1"/>
</dbReference>
<feature type="domain" description="Pyruvate phosphate dikinase AMP/ATP-binding" evidence="17">
    <location>
        <begin position="21"/>
        <end position="341"/>
    </location>
</feature>
<evidence type="ECO:0000256" key="2">
    <source>
        <dbReference type="ARBA" id="ARBA00002988"/>
    </source>
</evidence>
<keyword evidence="10 15" id="KW-0418">Kinase</keyword>
<comment type="cofactor">
    <cofactor evidence="1 15">
        <name>Mg(2+)</name>
        <dbReference type="ChEBI" id="CHEBI:18420"/>
    </cofactor>
</comment>
<dbReference type="InterPro" id="IPR023151">
    <property type="entry name" value="PEP_util_CS"/>
</dbReference>
<reference evidence="19 20" key="1">
    <citation type="journal article" date="2016" name="Nat. Commun.">
        <title>Thousands of microbial genomes shed light on interconnected biogeochemical processes in an aquifer system.</title>
        <authorList>
            <person name="Anantharaman K."/>
            <person name="Brown C.T."/>
            <person name="Hug L.A."/>
            <person name="Sharon I."/>
            <person name="Castelle C.J."/>
            <person name="Probst A.J."/>
            <person name="Thomas B.C."/>
            <person name="Singh A."/>
            <person name="Wilkins M.J."/>
            <person name="Karaoz U."/>
            <person name="Brodie E.L."/>
            <person name="Williams K.H."/>
            <person name="Hubbard S.S."/>
            <person name="Banfield J.F."/>
        </authorList>
    </citation>
    <scope>NUCLEOTIDE SEQUENCE [LARGE SCALE GENOMIC DNA]</scope>
</reference>
<name>A0A1G2DZ07_9BACT</name>
<dbReference type="Gene3D" id="3.30.470.20">
    <property type="entry name" value="ATP-grasp fold, B domain"/>
    <property type="match status" value="1"/>
</dbReference>
<keyword evidence="7 15" id="KW-0808">Transferase</keyword>
<keyword evidence="11 15" id="KW-0067">ATP-binding</keyword>
<evidence type="ECO:0000256" key="12">
    <source>
        <dbReference type="ARBA" id="ARBA00022842"/>
    </source>
</evidence>
<dbReference type="FunFam" id="3.30.1490.20:FF:000010">
    <property type="entry name" value="Phosphoenolpyruvate synthase"/>
    <property type="match status" value="1"/>
</dbReference>
<feature type="domain" description="PEP-utilising enzyme C-terminal" evidence="18">
    <location>
        <begin position="479"/>
        <end position="783"/>
    </location>
</feature>
<dbReference type="PIRSF" id="PIRSF000854">
    <property type="entry name" value="PEP_synthase"/>
    <property type="match status" value="1"/>
</dbReference>
<evidence type="ECO:0000256" key="7">
    <source>
        <dbReference type="ARBA" id="ARBA00022679"/>
    </source>
</evidence>
<dbReference type="Gene3D" id="3.20.20.60">
    <property type="entry name" value="Phosphoenolpyruvate-binding domains"/>
    <property type="match status" value="1"/>
</dbReference>
<keyword evidence="19" id="KW-0670">Pyruvate</keyword>
<dbReference type="InterPro" id="IPR015813">
    <property type="entry name" value="Pyrv/PenolPyrv_kinase-like_dom"/>
</dbReference>
<dbReference type="InterPro" id="IPR040442">
    <property type="entry name" value="Pyrv_kinase-like_dom_sf"/>
</dbReference>
<proteinExistence type="inferred from homology"/>
<evidence type="ECO:0000256" key="5">
    <source>
        <dbReference type="ARBA" id="ARBA00011996"/>
    </source>
</evidence>
<dbReference type="InterPro" id="IPR013815">
    <property type="entry name" value="ATP_grasp_subdomain_1"/>
</dbReference>
<sequence length="790" mass="88673">MIDKTSKFILWFKDISSKSLPLVGGKNASLGEMFSSLTRKGINVPDGFAFTSQAYWYYLKFNKIDKKLQEIFKKLRPNNLKSLAATGKAARELILDSEFPKDLKKEIIKAYLKLSEKYGVSNADVAVRTSGVAEDQPNASFAGQFETYLNVFGEKNLMAAIKKTLSSNFNDRAISYREEKGISQLKFALSIGIQKMVRSDLASSGIIFTLDTESGFRNVILINSIFGIGEMIVKGKITPDEFCVFKPTFRQGFKSIITKKLGRKDRKYIYKKNGGLKEVAVSKNQKTRFSLSEKEVLKLAHWAMIIEDHYKNPQDIEWAKDGKTGDLFIVQSRPETVYRKRIASFYEEYEIKTKKPPVLTGIAVGNKIGKGKVRVIPAISKSKEFKEGEVLVTRMTDPDWVPVMRMASAIITNEGGRTCHAAIVSRELGVPAIVGAKTANHILKTGDMVTVDCSSGQGKVFSGDIPFKIKRYDLKKIPKLKTKIMINIGAPDIAFKTSFLPNDGVGLARIEFILAEKIRIHPLALLHYNKLKNKKVKSEINNLTFGFKDKKQYFVEKLAEGISQIAAAFYPKPVIVRFSDFKSNEYARLIGGEPFEPQEANPMMGWRGASRYYDEKFKPAFEMEIKAIKKVREVFGLKNVWVMVPFCRTVEEGKKVLDLIKKSGLEKGKDGLKVIVMCEIPSNVILAEKFLDIFDGMSIGSNDLTQLVLGLDRDSSLVSKAGDERDEAVKIMIKKVIEVCKKRKKYIGICGQAPSDYLEFAEFLVKNGMESISLNPDTVVKTIIKIGKKD</sequence>
<dbReference type="GO" id="GO:0008986">
    <property type="term" value="F:pyruvate, water dikinase activity"/>
    <property type="evidence" value="ECO:0007669"/>
    <property type="project" value="UniProtKB-EC"/>
</dbReference>
<keyword evidence="8 15" id="KW-0479">Metal-binding</keyword>
<dbReference type="FunFam" id="3.30.470.20:FF:000017">
    <property type="entry name" value="Phosphoenolpyruvate synthase"/>
    <property type="match status" value="1"/>
</dbReference>
<dbReference type="EC" id="2.7.9.2" evidence="5 15"/>
<evidence type="ECO:0000256" key="11">
    <source>
        <dbReference type="ARBA" id="ARBA00022840"/>
    </source>
</evidence>
<dbReference type="InterPro" id="IPR036637">
    <property type="entry name" value="Phosphohistidine_dom_sf"/>
</dbReference>
<evidence type="ECO:0000256" key="9">
    <source>
        <dbReference type="ARBA" id="ARBA00022741"/>
    </source>
</evidence>
<accession>A0A1G2DZ07</accession>
<evidence type="ECO:0000313" key="20">
    <source>
        <dbReference type="Proteomes" id="UP000176755"/>
    </source>
</evidence>
<dbReference type="AlphaFoldDB" id="A0A1G2DZ07"/>
<dbReference type="Pfam" id="PF02896">
    <property type="entry name" value="PEP-utilizers_C"/>
    <property type="match status" value="1"/>
</dbReference>
<dbReference type="PROSITE" id="PS00370">
    <property type="entry name" value="PEP_ENZYMES_PHOS_SITE"/>
    <property type="match status" value="1"/>
</dbReference>
<dbReference type="NCBIfam" id="NF005057">
    <property type="entry name" value="PRK06464.1"/>
    <property type="match status" value="1"/>
</dbReference>
<comment type="similarity">
    <text evidence="4 15">Belongs to the PEP-utilizing enzyme family.</text>
</comment>
<dbReference type="GO" id="GO:0046872">
    <property type="term" value="F:metal ion binding"/>
    <property type="evidence" value="ECO:0007669"/>
    <property type="project" value="UniProtKB-KW"/>
</dbReference>
<dbReference type="Gene3D" id="3.50.30.10">
    <property type="entry name" value="Phosphohistidine domain"/>
    <property type="match status" value="1"/>
</dbReference>
<comment type="catalytic activity">
    <reaction evidence="14 15">
        <text>pyruvate + ATP + H2O = phosphoenolpyruvate + AMP + phosphate + 2 H(+)</text>
        <dbReference type="Rhea" id="RHEA:11364"/>
        <dbReference type="ChEBI" id="CHEBI:15361"/>
        <dbReference type="ChEBI" id="CHEBI:15377"/>
        <dbReference type="ChEBI" id="CHEBI:15378"/>
        <dbReference type="ChEBI" id="CHEBI:30616"/>
        <dbReference type="ChEBI" id="CHEBI:43474"/>
        <dbReference type="ChEBI" id="CHEBI:58702"/>
        <dbReference type="ChEBI" id="CHEBI:456215"/>
        <dbReference type="EC" id="2.7.9.2"/>
    </reaction>
</comment>
<dbReference type="InterPro" id="IPR006319">
    <property type="entry name" value="PEP_synth"/>
</dbReference>
<dbReference type="InterPro" id="IPR018274">
    <property type="entry name" value="PEP_util_AS"/>
</dbReference>
<dbReference type="Gene3D" id="3.30.1490.20">
    <property type="entry name" value="ATP-grasp fold, A domain"/>
    <property type="match status" value="1"/>
</dbReference>
<dbReference type="PANTHER" id="PTHR43030">
    <property type="entry name" value="PHOSPHOENOLPYRUVATE SYNTHASE"/>
    <property type="match status" value="1"/>
</dbReference>
<organism evidence="19 20">
    <name type="scientific">Candidatus Nealsonbacteria bacterium RBG_13_42_11</name>
    <dbReference type="NCBI Taxonomy" id="1801663"/>
    <lineage>
        <taxon>Bacteria</taxon>
        <taxon>Candidatus Nealsoniibacteriota</taxon>
    </lineage>
</organism>
<dbReference type="SUPFAM" id="SSF51621">
    <property type="entry name" value="Phosphoenolpyruvate/pyruvate domain"/>
    <property type="match status" value="1"/>
</dbReference>
<dbReference type="PROSITE" id="PS00742">
    <property type="entry name" value="PEP_ENZYMES_2"/>
    <property type="match status" value="1"/>
</dbReference>
<protein>
    <recommendedName>
        <fullName evidence="6 15">Phosphoenolpyruvate synthase</fullName>
        <shortName evidence="15">PEP synthase</shortName>
        <ecNumber evidence="5 15">2.7.9.2</ecNumber>
    </recommendedName>
    <alternativeName>
        <fullName evidence="13 15">Pyruvate, water dikinase</fullName>
    </alternativeName>
</protein>
<dbReference type="Pfam" id="PF01326">
    <property type="entry name" value="PPDK_N"/>
    <property type="match status" value="1"/>
</dbReference>
<dbReference type="PANTHER" id="PTHR43030:SF1">
    <property type="entry name" value="PHOSPHOENOLPYRUVATE SYNTHASE"/>
    <property type="match status" value="1"/>
</dbReference>
<evidence type="ECO:0000256" key="3">
    <source>
        <dbReference type="ARBA" id="ARBA00004742"/>
    </source>
</evidence>
<dbReference type="InterPro" id="IPR002192">
    <property type="entry name" value="PPDK_AMP/ATP-bd"/>
</dbReference>
<dbReference type="InterPro" id="IPR008279">
    <property type="entry name" value="PEP-util_enz_mobile_dom"/>
</dbReference>
<evidence type="ECO:0000256" key="14">
    <source>
        <dbReference type="ARBA" id="ARBA00047700"/>
    </source>
</evidence>
<dbReference type="InterPro" id="IPR000121">
    <property type="entry name" value="PEP_util_C"/>
</dbReference>
<evidence type="ECO:0000256" key="15">
    <source>
        <dbReference type="PIRNR" id="PIRNR000854"/>
    </source>
</evidence>
<comment type="caution">
    <text evidence="19">The sequence shown here is derived from an EMBL/GenBank/DDBJ whole genome shotgun (WGS) entry which is preliminary data.</text>
</comment>
<dbReference type="EMBL" id="MHLY01000009">
    <property type="protein sequence ID" value="OGZ18612.1"/>
    <property type="molecule type" value="Genomic_DNA"/>
</dbReference>
<dbReference type="Pfam" id="PF00391">
    <property type="entry name" value="PEP-utilizers"/>
    <property type="match status" value="1"/>
</dbReference>
<evidence type="ECO:0000259" key="16">
    <source>
        <dbReference type="Pfam" id="PF00391"/>
    </source>
</evidence>
<keyword evidence="12 15" id="KW-0460">Magnesium</keyword>
<feature type="domain" description="PEP-utilising enzyme mobile" evidence="16">
    <location>
        <begin position="385"/>
        <end position="456"/>
    </location>
</feature>
<comment type="pathway">
    <text evidence="3 15">Carbohydrate biosynthesis; gluconeogenesis.</text>
</comment>
<dbReference type="GO" id="GO:0005524">
    <property type="term" value="F:ATP binding"/>
    <property type="evidence" value="ECO:0007669"/>
    <property type="project" value="UniProtKB-KW"/>
</dbReference>
<dbReference type="SUPFAM" id="SSF56059">
    <property type="entry name" value="Glutathione synthetase ATP-binding domain-like"/>
    <property type="match status" value="1"/>
</dbReference>
<dbReference type="UniPathway" id="UPA00138"/>
<evidence type="ECO:0000313" key="19">
    <source>
        <dbReference type="EMBL" id="OGZ18612.1"/>
    </source>
</evidence>
<dbReference type="GO" id="GO:0006094">
    <property type="term" value="P:gluconeogenesis"/>
    <property type="evidence" value="ECO:0007669"/>
    <property type="project" value="UniProtKB-UniPathway"/>
</dbReference>